<dbReference type="PANTHER" id="PTHR44936">
    <property type="entry name" value="SENSOR PROTEIN CREC"/>
    <property type="match status" value="1"/>
</dbReference>
<dbReference type="InterPro" id="IPR003594">
    <property type="entry name" value="HATPase_dom"/>
</dbReference>
<organism evidence="9 10">
    <name type="scientific">Methanogenium marinum</name>
    <dbReference type="NCBI Taxonomy" id="348610"/>
    <lineage>
        <taxon>Archaea</taxon>
        <taxon>Methanobacteriati</taxon>
        <taxon>Methanobacteriota</taxon>
        <taxon>Stenosarchaea group</taxon>
        <taxon>Methanomicrobia</taxon>
        <taxon>Methanomicrobiales</taxon>
        <taxon>Methanomicrobiaceae</taxon>
        <taxon>Methanogenium</taxon>
    </lineage>
</organism>
<evidence type="ECO:0000256" key="1">
    <source>
        <dbReference type="ARBA" id="ARBA00000085"/>
    </source>
</evidence>
<dbReference type="CDD" id="cd00075">
    <property type="entry name" value="HATPase"/>
    <property type="match status" value="1"/>
</dbReference>
<gene>
    <name evidence="9" type="ORF">L0665_08935</name>
</gene>
<evidence type="ECO:0000256" key="3">
    <source>
        <dbReference type="ARBA" id="ARBA00022679"/>
    </source>
</evidence>
<dbReference type="EMBL" id="JAKELO010000002">
    <property type="protein sequence ID" value="MDE4908729.1"/>
    <property type="molecule type" value="Genomic_DNA"/>
</dbReference>
<dbReference type="AlphaFoldDB" id="A0A9Q4KU71"/>
<dbReference type="InterPro" id="IPR007487">
    <property type="entry name" value="ABC_transpt-TYRBP-like"/>
</dbReference>
<evidence type="ECO:0000313" key="10">
    <source>
        <dbReference type="Proteomes" id="UP001143747"/>
    </source>
</evidence>
<keyword evidence="10" id="KW-1185">Reference proteome</keyword>
<feature type="domain" description="Histidine kinase" evidence="8">
    <location>
        <begin position="349"/>
        <end position="543"/>
    </location>
</feature>
<keyword evidence="5" id="KW-0418">Kinase</keyword>
<name>A0A9Q4KU71_9EURY</name>
<keyword evidence="7" id="KW-1133">Transmembrane helix</keyword>
<dbReference type="Pfam" id="PF04392">
    <property type="entry name" value="ABC_sub_bind"/>
    <property type="match status" value="1"/>
</dbReference>
<dbReference type="Gene3D" id="3.30.565.10">
    <property type="entry name" value="Histidine kinase-like ATPase, C-terminal domain"/>
    <property type="match status" value="1"/>
</dbReference>
<evidence type="ECO:0000259" key="8">
    <source>
        <dbReference type="PROSITE" id="PS50109"/>
    </source>
</evidence>
<dbReference type="SMART" id="SM00387">
    <property type="entry name" value="HATPase_c"/>
    <property type="match status" value="1"/>
</dbReference>
<dbReference type="Gene3D" id="3.40.50.2300">
    <property type="match status" value="2"/>
</dbReference>
<dbReference type="Proteomes" id="UP001143747">
    <property type="component" value="Unassembled WGS sequence"/>
</dbReference>
<dbReference type="GO" id="GO:0005524">
    <property type="term" value="F:ATP binding"/>
    <property type="evidence" value="ECO:0007669"/>
    <property type="project" value="UniProtKB-KW"/>
</dbReference>
<keyword evidence="6 9" id="KW-0067">ATP-binding</keyword>
<feature type="transmembrane region" description="Helical" evidence="7">
    <location>
        <begin position="300"/>
        <end position="323"/>
    </location>
</feature>
<dbReference type="EC" id="2.7.13.3" evidence="2"/>
<dbReference type="RefSeq" id="WP_274925343.1">
    <property type="nucleotide sequence ID" value="NZ_JAKELO010000002.1"/>
</dbReference>
<keyword evidence="7" id="KW-0472">Membrane</keyword>
<comment type="caution">
    <text evidence="9">The sequence shown here is derived from an EMBL/GenBank/DDBJ whole genome shotgun (WGS) entry which is preliminary data.</text>
</comment>
<proteinExistence type="predicted"/>
<dbReference type="PROSITE" id="PS50109">
    <property type="entry name" value="HIS_KIN"/>
    <property type="match status" value="1"/>
</dbReference>
<dbReference type="GO" id="GO:0004673">
    <property type="term" value="F:protein histidine kinase activity"/>
    <property type="evidence" value="ECO:0007669"/>
    <property type="project" value="UniProtKB-EC"/>
</dbReference>
<sequence>MDWVGAVKEGLVRVFPEDDPGTVIYTEYMDGKIVSDSLHYENLAAVYRHKYASISVDLIFVSDDDAYSFLLTYGDELFPDVPVVFFGVSGYAPAHREKMPRLTGVVEEMHVNPTVDLITTLQPGVQNIYVVNDPGTTTGRLFAAELAEKAAAYNGTLTFSAPGETRMAALCHDLKNLTSGSAVLLMDFNRDSDGRIYRDSEIAGIISDWSPVPVYGISDTFIGHGIIGGVVTGTTDQAESAAGMGADILNGTLPTDMPVSGSPEAHVVVDYVEMQEYGLPFSLLPEGSQVINQPYEGVVLPGWILLIIIVGAGALTVVVLVLVRSNRHIAKAKRDLDTSNQKLKTLFSITRHDVNNQVMAASGFLEILSEDITDTGVQPFINYIRKALKNIEEQIAFARDYEKAGVSDPVWQNPGVIAKEAGSRQHGVSVDVVLPGIEIFADPMLEKVFANLFENSVRHGEHATRVQVTASLRGDAQVIVVEDNGAGIPDGKKEHIFKRGYGANTGYGLFLASDILALTGLTITETGIFGSGARFEITVPKGRWRTAR</sequence>
<accession>A0A9Q4KU71</accession>
<dbReference type="InterPro" id="IPR050980">
    <property type="entry name" value="2C_sensor_his_kinase"/>
</dbReference>
<evidence type="ECO:0000256" key="4">
    <source>
        <dbReference type="ARBA" id="ARBA00022741"/>
    </source>
</evidence>
<keyword evidence="3" id="KW-0808">Transferase</keyword>
<evidence type="ECO:0000256" key="5">
    <source>
        <dbReference type="ARBA" id="ARBA00022777"/>
    </source>
</evidence>
<evidence type="ECO:0000313" key="9">
    <source>
        <dbReference type="EMBL" id="MDE4908729.1"/>
    </source>
</evidence>
<keyword evidence="4" id="KW-0547">Nucleotide-binding</keyword>
<evidence type="ECO:0000256" key="7">
    <source>
        <dbReference type="SAM" id="Phobius"/>
    </source>
</evidence>
<dbReference type="InterPro" id="IPR036890">
    <property type="entry name" value="HATPase_C_sf"/>
</dbReference>
<dbReference type="InterPro" id="IPR005467">
    <property type="entry name" value="His_kinase_dom"/>
</dbReference>
<dbReference type="SUPFAM" id="SSF55874">
    <property type="entry name" value="ATPase domain of HSP90 chaperone/DNA topoisomerase II/histidine kinase"/>
    <property type="match status" value="1"/>
</dbReference>
<keyword evidence="7" id="KW-0812">Transmembrane</keyword>
<evidence type="ECO:0000256" key="6">
    <source>
        <dbReference type="ARBA" id="ARBA00022840"/>
    </source>
</evidence>
<reference evidence="9" key="1">
    <citation type="submission" date="2022-01" db="EMBL/GenBank/DDBJ databases">
        <title>Draft genome of Methanogenium marinum DSM 15558.</title>
        <authorList>
            <person name="Chen S.-C."/>
            <person name="You Y.-T."/>
        </authorList>
    </citation>
    <scope>NUCLEOTIDE SEQUENCE</scope>
    <source>
        <strain evidence="9">DSM 15558</strain>
    </source>
</reference>
<dbReference type="Pfam" id="PF02518">
    <property type="entry name" value="HATPase_c"/>
    <property type="match status" value="1"/>
</dbReference>
<comment type="catalytic activity">
    <reaction evidence="1">
        <text>ATP + protein L-histidine = ADP + protein N-phospho-L-histidine.</text>
        <dbReference type="EC" id="2.7.13.3"/>
    </reaction>
</comment>
<protein>
    <recommendedName>
        <fullName evidence="2">histidine kinase</fullName>
        <ecNumber evidence="2">2.7.13.3</ecNumber>
    </recommendedName>
</protein>
<dbReference type="PANTHER" id="PTHR44936:SF10">
    <property type="entry name" value="SENSOR PROTEIN RSTB"/>
    <property type="match status" value="1"/>
</dbReference>
<evidence type="ECO:0000256" key="2">
    <source>
        <dbReference type="ARBA" id="ARBA00012438"/>
    </source>
</evidence>